<feature type="domain" description="Alpha/beta hydrolase fold-3" evidence="2">
    <location>
        <begin position="3"/>
        <end position="109"/>
    </location>
</feature>
<name>A0AAD7PC58_QUISA</name>
<dbReference type="SUPFAM" id="SSF53474">
    <property type="entry name" value="alpha/beta-Hydrolases"/>
    <property type="match status" value="1"/>
</dbReference>
<evidence type="ECO:0000259" key="2">
    <source>
        <dbReference type="Pfam" id="PF07859"/>
    </source>
</evidence>
<dbReference type="PANTHER" id="PTHR23024">
    <property type="entry name" value="ARYLACETAMIDE DEACETYLASE"/>
    <property type="match status" value="1"/>
</dbReference>
<dbReference type="Proteomes" id="UP001163823">
    <property type="component" value="Chromosome 12"/>
</dbReference>
<gene>
    <name evidence="3" type="ORF">O6P43_030038</name>
</gene>
<evidence type="ECO:0000313" key="3">
    <source>
        <dbReference type="EMBL" id="KAJ7949737.1"/>
    </source>
</evidence>
<dbReference type="GO" id="GO:0052689">
    <property type="term" value="F:carboxylic ester hydrolase activity"/>
    <property type="evidence" value="ECO:0007669"/>
    <property type="project" value="TreeGrafter"/>
</dbReference>
<dbReference type="GO" id="GO:0009860">
    <property type="term" value="P:pollen tube growth"/>
    <property type="evidence" value="ECO:0007669"/>
    <property type="project" value="TreeGrafter"/>
</dbReference>
<accession>A0AAD7PC58</accession>
<dbReference type="AlphaFoldDB" id="A0AAD7PC58"/>
<dbReference type="InterPro" id="IPR050466">
    <property type="entry name" value="Carboxylest/Gibb_receptor"/>
</dbReference>
<dbReference type="InterPro" id="IPR013094">
    <property type="entry name" value="AB_hydrolase_3"/>
</dbReference>
<dbReference type="KEGG" id="qsa:O6P43_030038"/>
<organism evidence="3 4">
    <name type="scientific">Quillaja saponaria</name>
    <name type="common">Soap bark tree</name>
    <dbReference type="NCBI Taxonomy" id="32244"/>
    <lineage>
        <taxon>Eukaryota</taxon>
        <taxon>Viridiplantae</taxon>
        <taxon>Streptophyta</taxon>
        <taxon>Embryophyta</taxon>
        <taxon>Tracheophyta</taxon>
        <taxon>Spermatophyta</taxon>
        <taxon>Magnoliopsida</taxon>
        <taxon>eudicotyledons</taxon>
        <taxon>Gunneridae</taxon>
        <taxon>Pentapetalae</taxon>
        <taxon>rosids</taxon>
        <taxon>fabids</taxon>
        <taxon>Fabales</taxon>
        <taxon>Quillajaceae</taxon>
        <taxon>Quillaja</taxon>
    </lineage>
</organism>
<reference evidence="3" key="1">
    <citation type="journal article" date="2023" name="Science">
        <title>Elucidation of the pathway for biosynthesis of saponin adjuvants from the soapbark tree.</title>
        <authorList>
            <person name="Reed J."/>
            <person name="Orme A."/>
            <person name="El-Demerdash A."/>
            <person name="Owen C."/>
            <person name="Martin L.B.B."/>
            <person name="Misra R.C."/>
            <person name="Kikuchi S."/>
            <person name="Rejzek M."/>
            <person name="Martin A.C."/>
            <person name="Harkess A."/>
            <person name="Leebens-Mack J."/>
            <person name="Louveau T."/>
            <person name="Stephenson M.J."/>
            <person name="Osbourn A."/>
        </authorList>
    </citation>
    <scope>NUCLEOTIDE SEQUENCE</scope>
    <source>
        <strain evidence="3">S10</strain>
    </source>
</reference>
<dbReference type="PANTHER" id="PTHR23024:SF24">
    <property type="entry name" value="ALPHA_BETA HYDROLASE FOLD-3 DOMAIN-CONTAINING PROTEIN"/>
    <property type="match status" value="1"/>
</dbReference>
<evidence type="ECO:0000313" key="4">
    <source>
        <dbReference type="Proteomes" id="UP001163823"/>
    </source>
</evidence>
<protein>
    <submittedName>
        <fullName evidence="3">Alpha/beta hydrolase fold-3</fullName>
    </submittedName>
</protein>
<comment type="caution">
    <text evidence="3">The sequence shown here is derived from an EMBL/GenBank/DDBJ whole genome shotgun (WGS) entry which is preliminary data.</text>
</comment>
<dbReference type="EMBL" id="JARAOO010000012">
    <property type="protein sequence ID" value="KAJ7949737.1"/>
    <property type="molecule type" value="Genomic_DNA"/>
</dbReference>
<keyword evidence="4" id="KW-1185">Reference proteome</keyword>
<sequence length="133" mass="15316">MAIQPFFGKEERTESEIRLSKGPVLSLKWTDWIWKAFLLDGSDRDHPASNVFRPKVGLDIPGLKFPTTIVAVGGFDPLQDRQRSYYEELKRSGKEVKMVEYPNAIHAFYAFPMLTESSLVIEDMKDFMEKQLA</sequence>
<evidence type="ECO:0000256" key="1">
    <source>
        <dbReference type="ARBA" id="ARBA00010515"/>
    </source>
</evidence>
<comment type="similarity">
    <text evidence="1">Belongs to the 'GDXG' lipolytic enzyme family.</text>
</comment>
<dbReference type="Gene3D" id="3.40.50.1820">
    <property type="entry name" value="alpha/beta hydrolase"/>
    <property type="match status" value="1"/>
</dbReference>
<dbReference type="InterPro" id="IPR029058">
    <property type="entry name" value="AB_hydrolase_fold"/>
</dbReference>
<dbReference type="Pfam" id="PF07859">
    <property type="entry name" value="Abhydrolase_3"/>
    <property type="match status" value="1"/>
</dbReference>
<keyword evidence="3" id="KW-0378">Hydrolase</keyword>
<proteinExistence type="inferred from homology"/>